<keyword evidence="6" id="KW-1185">Reference proteome</keyword>
<dbReference type="InterPro" id="IPR016047">
    <property type="entry name" value="M23ase_b-sheet_dom"/>
</dbReference>
<dbReference type="AlphaFoldDB" id="A0AA48HTH4"/>
<accession>A0AA48HTH4</accession>
<dbReference type="Proteomes" id="UP001333710">
    <property type="component" value="Chromosome"/>
</dbReference>
<evidence type="ECO:0000313" key="6">
    <source>
        <dbReference type="Proteomes" id="UP001333710"/>
    </source>
</evidence>
<dbReference type="InterPro" id="IPR036779">
    <property type="entry name" value="LysM_dom_sf"/>
</dbReference>
<dbReference type="InterPro" id="IPR011055">
    <property type="entry name" value="Dup_hybrid_motif"/>
</dbReference>
<dbReference type="InterPro" id="IPR050570">
    <property type="entry name" value="Cell_wall_metabolism_enzyme"/>
</dbReference>
<dbReference type="Pfam" id="PF01476">
    <property type="entry name" value="LysM"/>
    <property type="match status" value="1"/>
</dbReference>
<gene>
    <name evidence="5" type="primary">nlpD</name>
    <name evidence="5" type="ORF">MACH26_10690</name>
</gene>
<dbReference type="PROSITE" id="PS51257">
    <property type="entry name" value="PROKAR_LIPOPROTEIN"/>
    <property type="match status" value="1"/>
</dbReference>
<organism evidence="5 6">
    <name type="scientific">Planctobacterium marinum</name>
    <dbReference type="NCBI Taxonomy" id="1631968"/>
    <lineage>
        <taxon>Bacteria</taxon>
        <taxon>Pseudomonadati</taxon>
        <taxon>Pseudomonadota</taxon>
        <taxon>Gammaproteobacteria</taxon>
        <taxon>Alteromonadales</taxon>
        <taxon>Alteromonadaceae</taxon>
        <taxon>Planctobacterium</taxon>
    </lineage>
</organism>
<keyword evidence="5" id="KW-0449">Lipoprotein</keyword>
<dbReference type="SUPFAM" id="SSF51261">
    <property type="entry name" value="Duplicated hybrid motif"/>
    <property type="match status" value="1"/>
</dbReference>
<feature type="signal peptide" evidence="3">
    <location>
        <begin position="1"/>
        <end position="21"/>
    </location>
</feature>
<dbReference type="PANTHER" id="PTHR21666:SF263">
    <property type="entry name" value="MUREIN HYDROLASE ACTIVATOR NLPD"/>
    <property type="match status" value="1"/>
</dbReference>
<dbReference type="SMART" id="SM00257">
    <property type="entry name" value="LysM"/>
    <property type="match status" value="1"/>
</dbReference>
<evidence type="ECO:0000256" key="3">
    <source>
        <dbReference type="SAM" id="SignalP"/>
    </source>
</evidence>
<proteinExistence type="inferred from homology"/>
<reference evidence="5" key="1">
    <citation type="submission" date="2023-01" db="EMBL/GenBank/DDBJ databases">
        <title>Complete genome sequence of Planctobacterium marinum strain Dej080120_11.</title>
        <authorList>
            <person name="Ueki S."/>
            <person name="Maruyama F."/>
        </authorList>
    </citation>
    <scope>NUCLEOTIDE SEQUENCE</scope>
    <source>
        <strain evidence="5">Dej080120_11</strain>
    </source>
</reference>
<feature type="region of interest" description="Disordered" evidence="2">
    <location>
        <begin position="97"/>
        <end position="125"/>
    </location>
</feature>
<dbReference type="GO" id="GO:0009279">
    <property type="term" value="C:cell outer membrane"/>
    <property type="evidence" value="ECO:0007669"/>
    <property type="project" value="TreeGrafter"/>
</dbReference>
<feature type="chain" id="PRO_5041391558" evidence="3">
    <location>
        <begin position="22"/>
        <end position="268"/>
    </location>
</feature>
<dbReference type="PROSITE" id="PS51782">
    <property type="entry name" value="LYSM"/>
    <property type="match status" value="1"/>
</dbReference>
<dbReference type="PANTHER" id="PTHR21666">
    <property type="entry name" value="PEPTIDASE-RELATED"/>
    <property type="match status" value="1"/>
</dbReference>
<keyword evidence="3" id="KW-0732">Signal</keyword>
<dbReference type="Gene3D" id="2.70.70.10">
    <property type="entry name" value="Glucose Permease (Domain IIA)"/>
    <property type="match status" value="1"/>
</dbReference>
<dbReference type="Pfam" id="PF01551">
    <property type="entry name" value="Peptidase_M23"/>
    <property type="match status" value="1"/>
</dbReference>
<protein>
    <submittedName>
        <fullName evidence="5">Lipoprotein NlpD</fullName>
    </submittedName>
</protein>
<dbReference type="RefSeq" id="WP_338291524.1">
    <property type="nucleotide sequence ID" value="NZ_AP027272.1"/>
</dbReference>
<comment type="similarity">
    <text evidence="1">Belongs to the E.coli NlpD/Haemophilus LppB family.</text>
</comment>
<dbReference type="InterPro" id="IPR018392">
    <property type="entry name" value="LysM"/>
</dbReference>
<dbReference type="GO" id="GO:0004222">
    <property type="term" value="F:metalloendopeptidase activity"/>
    <property type="evidence" value="ECO:0007669"/>
    <property type="project" value="TreeGrafter"/>
</dbReference>
<evidence type="ECO:0000256" key="1">
    <source>
        <dbReference type="ARBA" id="ARBA00038420"/>
    </source>
</evidence>
<name>A0AA48HTH4_9ALTE</name>
<sequence>MSRFNLILCIFICSVILTACSSNHVPAPVVQLNTQKDYRDINRGTLKAKNYIVKKGDTLYSIAFQAGKDFRELAHLNNIPSPYSIYPGQQLTLVASKNRQAKKSSKTTGQTSKNPANQSVDPQKKEAYGGHYVKEKLTPDSFPKTVKKWVWPTYGRLVGKFSLSEVGNKGIDISNKRGAIIKAAADGKVVYTGKALRGYGNLIIIKHTDAYLSAYAHNDALLVKEQQWVSAGQQIARMGSDDTGQVILHFEIRYRGKSVDPLRYLPKR</sequence>
<dbReference type="KEGG" id="pmaw:MACH26_10690"/>
<evidence type="ECO:0000259" key="4">
    <source>
        <dbReference type="PROSITE" id="PS51782"/>
    </source>
</evidence>
<evidence type="ECO:0000256" key="2">
    <source>
        <dbReference type="SAM" id="MobiDB-lite"/>
    </source>
</evidence>
<feature type="domain" description="LysM" evidence="4">
    <location>
        <begin position="49"/>
        <end position="93"/>
    </location>
</feature>
<dbReference type="Gene3D" id="3.10.350.10">
    <property type="entry name" value="LysM domain"/>
    <property type="match status" value="1"/>
</dbReference>
<evidence type="ECO:0000313" key="5">
    <source>
        <dbReference type="EMBL" id="BDX05548.1"/>
    </source>
</evidence>
<dbReference type="CDD" id="cd12797">
    <property type="entry name" value="M23_peptidase"/>
    <property type="match status" value="1"/>
</dbReference>
<dbReference type="GO" id="GO:0032153">
    <property type="term" value="C:cell division site"/>
    <property type="evidence" value="ECO:0007669"/>
    <property type="project" value="TreeGrafter"/>
</dbReference>
<dbReference type="EMBL" id="AP027272">
    <property type="protein sequence ID" value="BDX05548.1"/>
    <property type="molecule type" value="Genomic_DNA"/>
</dbReference>
<dbReference type="CDD" id="cd00118">
    <property type="entry name" value="LysM"/>
    <property type="match status" value="1"/>
</dbReference>